<proteinExistence type="predicted"/>
<dbReference type="RefSeq" id="WP_105327962.1">
    <property type="nucleotide sequence ID" value="NZ_PUHY01000004.1"/>
</dbReference>
<dbReference type="EMBL" id="PUHY01000004">
    <property type="protein sequence ID" value="PQO39525.1"/>
    <property type="molecule type" value="Genomic_DNA"/>
</dbReference>
<dbReference type="OrthoDB" id="260093at2"/>
<evidence type="ECO:0000313" key="3">
    <source>
        <dbReference type="EMBL" id="PQO39525.1"/>
    </source>
</evidence>
<protein>
    <recommendedName>
        <fullName evidence="5">Protein BatD</fullName>
    </recommendedName>
</protein>
<dbReference type="AlphaFoldDB" id="A0A2S8G501"/>
<evidence type="ECO:0000256" key="1">
    <source>
        <dbReference type="SAM" id="Phobius"/>
    </source>
</evidence>
<name>A0A2S8G501_9BACT</name>
<feature type="chain" id="PRO_5015393396" description="Protein BatD" evidence="2">
    <location>
        <begin position="38"/>
        <end position="352"/>
    </location>
</feature>
<keyword evidence="1" id="KW-0472">Membrane</keyword>
<reference evidence="3 4" key="1">
    <citation type="submission" date="2018-02" db="EMBL/GenBank/DDBJ databases">
        <title>Comparative genomes isolates from brazilian mangrove.</title>
        <authorList>
            <person name="Araujo J.E."/>
            <person name="Taketani R.G."/>
            <person name="Silva M.C.P."/>
            <person name="Loureco M.V."/>
            <person name="Andreote F.D."/>
        </authorList>
    </citation>
    <scope>NUCLEOTIDE SEQUENCE [LARGE SCALE GENOMIC DNA]</scope>
    <source>
        <strain evidence="3 4">Hex-1 MGV</strain>
    </source>
</reference>
<keyword evidence="1" id="KW-1133">Transmembrane helix</keyword>
<keyword evidence="2" id="KW-0732">Signal</keyword>
<feature type="signal peptide" evidence="2">
    <location>
        <begin position="1"/>
        <end position="37"/>
    </location>
</feature>
<dbReference type="Proteomes" id="UP000238322">
    <property type="component" value="Unassembled WGS sequence"/>
</dbReference>
<evidence type="ECO:0008006" key="5">
    <source>
        <dbReference type="Google" id="ProtNLM"/>
    </source>
</evidence>
<organism evidence="3 4">
    <name type="scientific">Blastopirellula marina</name>
    <dbReference type="NCBI Taxonomy" id="124"/>
    <lineage>
        <taxon>Bacteria</taxon>
        <taxon>Pseudomonadati</taxon>
        <taxon>Planctomycetota</taxon>
        <taxon>Planctomycetia</taxon>
        <taxon>Pirellulales</taxon>
        <taxon>Pirellulaceae</taxon>
        <taxon>Blastopirellula</taxon>
    </lineage>
</organism>
<accession>A0A2S8G501</accession>
<evidence type="ECO:0000256" key="2">
    <source>
        <dbReference type="SAM" id="SignalP"/>
    </source>
</evidence>
<feature type="transmembrane region" description="Helical" evidence="1">
    <location>
        <begin position="198"/>
        <end position="219"/>
    </location>
</feature>
<evidence type="ECO:0000313" key="4">
    <source>
        <dbReference type="Proteomes" id="UP000238322"/>
    </source>
</evidence>
<sequence>MISRTLPRTTRPNVGSAIRLAALSLLLVATATATLPAADNTPVAMTRTESQGPVEVKVTLDKDTAQVAEPLTLTLTVDAPQDVLVTLPQQPKTLGTFNVLSMVETADIPTANGRQWIRRYQVESLVPGEQTLPSIAIAYSDRREAAPSSSTTSHDVVETPALNVAITSVLEGTPDPMKFRDIKDVVDMPITEEPSHTWLVWSIGSGAALALAGVALLVWPGRSSRRSAKDRALAELADLQQSNLLEQGLTEQYYVRLTTIVRQYIENQFGIAAPKLTTEEFLDQTASSSRLDDGQRGTLRVFLSLADLVKFAQFQPGQDDAHQAIQRATQFIEQSAIEKKTNPSSEAAKENA</sequence>
<comment type="caution">
    <text evidence="3">The sequence shown here is derived from an EMBL/GenBank/DDBJ whole genome shotgun (WGS) entry which is preliminary data.</text>
</comment>
<keyword evidence="1" id="KW-0812">Transmembrane</keyword>
<gene>
    <name evidence="3" type="ORF">C5Y83_01915</name>
</gene>